<comment type="caution">
    <text evidence="1">The sequence shown here is derived from an EMBL/GenBank/DDBJ whole genome shotgun (WGS) entry which is preliminary data.</text>
</comment>
<dbReference type="EMBL" id="JAVBVO010000001">
    <property type="protein sequence ID" value="MDZ5757093.1"/>
    <property type="molecule type" value="Genomic_DNA"/>
</dbReference>
<dbReference type="AlphaFoldDB" id="A0AAW9K427"/>
<evidence type="ECO:0000313" key="1">
    <source>
        <dbReference type="EMBL" id="MDZ5757093.1"/>
    </source>
</evidence>
<proteinExistence type="predicted"/>
<reference evidence="1" key="1">
    <citation type="submission" date="2023-08" db="EMBL/GenBank/DDBJ databases">
        <title>Genomic characterization of piscicolin 126 produced by Carnobacterium maltaromaticum CM22 strain isolated from salmon (Salmo salar).</title>
        <authorList>
            <person name="Gonzalez-Gragera E."/>
            <person name="Garcia-Lopez J.D."/>
            <person name="Teso-Perez C."/>
            <person name="Gimenez-Hernandez I."/>
            <person name="Peralta-Sanchez J.M."/>
            <person name="Valdivia E."/>
            <person name="Montalban-Lopez M."/>
            <person name="Martin-Platero A.M."/>
            <person name="Banos A."/>
            <person name="Martinez-Bueno M."/>
        </authorList>
    </citation>
    <scope>NUCLEOTIDE SEQUENCE</scope>
    <source>
        <strain evidence="1">CM22</strain>
    </source>
</reference>
<organism evidence="1 2">
    <name type="scientific">Carnobacterium maltaromaticum</name>
    <name type="common">Carnobacterium piscicola</name>
    <dbReference type="NCBI Taxonomy" id="2751"/>
    <lineage>
        <taxon>Bacteria</taxon>
        <taxon>Bacillati</taxon>
        <taxon>Bacillota</taxon>
        <taxon>Bacilli</taxon>
        <taxon>Lactobacillales</taxon>
        <taxon>Carnobacteriaceae</taxon>
        <taxon>Carnobacterium</taxon>
    </lineage>
</organism>
<protein>
    <submittedName>
        <fullName evidence="1">Uncharacterized protein</fullName>
    </submittedName>
</protein>
<evidence type="ECO:0000313" key="2">
    <source>
        <dbReference type="Proteomes" id="UP001290462"/>
    </source>
</evidence>
<dbReference type="Proteomes" id="UP001290462">
    <property type="component" value="Unassembled WGS sequence"/>
</dbReference>
<sequence length="66" mass="7600">MYQTTDNFLLFDELTIFVQKTSERKIVLEHHLQITGNPLKRFSISGTIGTSEPTKVYLCHVNKETS</sequence>
<gene>
    <name evidence="1" type="ORF">RAK27_00290</name>
</gene>
<name>A0AAW9K427_CARML</name>
<accession>A0AAW9K427</accession>